<evidence type="ECO:0000256" key="2">
    <source>
        <dbReference type="ARBA" id="ARBA00023315"/>
    </source>
</evidence>
<proteinExistence type="predicted"/>
<reference evidence="4" key="2">
    <citation type="submission" date="2021-09" db="EMBL/GenBank/DDBJ databases">
        <authorList>
            <person name="Gilroy R."/>
        </authorList>
    </citation>
    <scope>NUCLEOTIDE SEQUENCE</scope>
    <source>
        <strain evidence="4">ChiGjej2B2-19336</strain>
    </source>
</reference>
<feature type="domain" description="N-acetyltransferase" evidence="3">
    <location>
        <begin position="3"/>
        <end position="157"/>
    </location>
</feature>
<dbReference type="Pfam" id="PF00583">
    <property type="entry name" value="Acetyltransf_1"/>
    <property type="match status" value="1"/>
</dbReference>
<reference evidence="4" key="1">
    <citation type="journal article" date="2021" name="PeerJ">
        <title>Extensive microbial diversity within the chicken gut microbiome revealed by metagenomics and culture.</title>
        <authorList>
            <person name="Gilroy R."/>
            <person name="Ravi A."/>
            <person name="Getino M."/>
            <person name="Pursley I."/>
            <person name="Horton D.L."/>
            <person name="Alikhan N.F."/>
            <person name="Baker D."/>
            <person name="Gharbi K."/>
            <person name="Hall N."/>
            <person name="Watson M."/>
            <person name="Adriaenssens E.M."/>
            <person name="Foster-Nyarko E."/>
            <person name="Jarju S."/>
            <person name="Secka A."/>
            <person name="Antonio M."/>
            <person name="Oren A."/>
            <person name="Chaudhuri R.R."/>
            <person name="La Ragione R."/>
            <person name="Hildebrand F."/>
            <person name="Pallen M.J."/>
        </authorList>
    </citation>
    <scope>NUCLEOTIDE SEQUENCE</scope>
    <source>
        <strain evidence="4">ChiGjej2B2-19336</strain>
    </source>
</reference>
<name>A0A921AYH8_9BACT</name>
<dbReference type="InterPro" id="IPR016181">
    <property type="entry name" value="Acyl_CoA_acyltransferase"/>
</dbReference>
<dbReference type="InterPro" id="IPR000182">
    <property type="entry name" value="GNAT_dom"/>
</dbReference>
<sequence length="157" mass="17901">MSCLIRPMKENEYPLLEDFLYEAVFQKEGRKKAPRSIIRSPALYAYIEGFGTRKGDLCFCIEKDGNVVGAAWTRLMHGFGHVDDETPELAVSLYTTSRGRGLGTALIRRMLRELQARGYRRTSLSVHKANPAAALYIRLGYRVAREQGEDMVMEYVF</sequence>
<protein>
    <submittedName>
        <fullName evidence="4">GNAT family N-acetyltransferase</fullName>
    </submittedName>
</protein>
<dbReference type="GO" id="GO:0016747">
    <property type="term" value="F:acyltransferase activity, transferring groups other than amino-acyl groups"/>
    <property type="evidence" value="ECO:0007669"/>
    <property type="project" value="InterPro"/>
</dbReference>
<dbReference type="PANTHER" id="PTHR43877">
    <property type="entry name" value="AMINOALKYLPHOSPHONATE N-ACETYLTRANSFERASE-RELATED-RELATED"/>
    <property type="match status" value="1"/>
</dbReference>
<accession>A0A921AYH8</accession>
<dbReference type="PROSITE" id="PS51186">
    <property type="entry name" value="GNAT"/>
    <property type="match status" value="1"/>
</dbReference>
<dbReference type="Proteomes" id="UP000698963">
    <property type="component" value="Unassembled WGS sequence"/>
</dbReference>
<keyword evidence="2" id="KW-0012">Acyltransferase</keyword>
<evidence type="ECO:0000313" key="4">
    <source>
        <dbReference type="EMBL" id="HJD98221.1"/>
    </source>
</evidence>
<keyword evidence="1" id="KW-0808">Transferase</keyword>
<dbReference type="SUPFAM" id="SSF55729">
    <property type="entry name" value="Acyl-CoA N-acyltransferases (Nat)"/>
    <property type="match status" value="1"/>
</dbReference>
<organism evidence="4 5">
    <name type="scientific">Mailhella massiliensis</name>
    <dbReference type="NCBI Taxonomy" id="1903261"/>
    <lineage>
        <taxon>Bacteria</taxon>
        <taxon>Pseudomonadati</taxon>
        <taxon>Thermodesulfobacteriota</taxon>
        <taxon>Desulfovibrionia</taxon>
        <taxon>Desulfovibrionales</taxon>
        <taxon>Desulfovibrionaceae</taxon>
        <taxon>Mailhella</taxon>
    </lineage>
</organism>
<dbReference type="CDD" id="cd04301">
    <property type="entry name" value="NAT_SF"/>
    <property type="match status" value="1"/>
</dbReference>
<dbReference type="Gene3D" id="3.40.630.30">
    <property type="match status" value="1"/>
</dbReference>
<dbReference type="EMBL" id="DYZA01000233">
    <property type="protein sequence ID" value="HJD98221.1"/>
    <property type="molecule type" value="Genomic_DNA"/>
</dbReference>
<dbReference type="AlphaFoldDB" id="A0A921AYH8"/>
<comment type="caution">
    <text evidence="4">The sequence shown here is derived from an EMBL/GenBank/DDBJ whole genome shotgun (WGS) entry which is preliminary data.</text>
</comment>
<evidence type="ECO:0000259" key="3">
    <source>
        <dbReference type="PROSITE" id="PS51186"/>
    </source>
</evidence>
<evidence type="ECO:0000313" key="5">
    <source>
        <dbReference type="Proteomes" id="UP000698963"/>
    </source>
</evidence>
<gene>
    <name evidence="4" type="ORF">K8W16_11315</name>
</gene>
<evidence type="ECO:0000256" key="1">
    <source>
        <dbReference type="ARBA" id="ARBA00022679"/>
    </source>
</evidence>
<dbReference type="RefSeq" id="WP_304123850.1">
    <property type="nucleotide sequence ID" value="NZ_DYZA01000233.1"/>
</dbReference>
<dbReference type="InterPro" id="IPR050832">
    <property type="entry name" value="Bact_Acetyltransf"/>
</dbReference>